<keyword evidence="5 9" id="KW-0418">Kinase</keyword>
<evidence type="ECO:0000256" key="6">
    <source>
        <dbReference type="ARBA" id="ARBA00022840"/>
    </source>
</evidence>
<dbReference type="PANTHER" id="PTHR43071:SF2">
    <property type="entry name" value="2-AMINO-4-HYDROXY-6-HYDROXYMETHYLDIHYDROPTERIDINE PYROPHOSPHOKINASE"/>
    <property type="match status" value="1"/>
</dbReference>
<evidence type="ECO:0000313" key="9">
    <source>
        <dbReference type="EMBL" id="SFF95606.1"/>
    </source>
</evidence>
<dbReference type="RefSeq" id="WP_090724547.1">
    <property type="nucleotide sequence ID" value="NZ_FOOU01000002.1"/>
</dbReference>
<dbReference type="PROSITE" id="PS00794">
    <property type="entry name" value="HPPK"/>
    <property type="match status" value="1"/>
</dbReference>
<dbReference type="CDD" id="cd00483">
    <property type="entry name" value="HPPK"/>
    <property type="match status" value="1"/>
</dbReference>
<evidence type="ECO:0000256" key="4">
    <source>
        <dbReference type="ARBA" id="ARBA00022741"/>
    </source>
</evidence>
<dbReference type="GO" id="GO:0005524">
    <property type="term" value="F:ATP binding"/>
    <property type="evidence" value="ECO:0007669"/>
    <property type="project" value="UniProtKB-KW"/>
</dbReference>
<evidence type="ECO:0000259" key="8">
    <source>
        <dbReference type="PROSITE" id="PS00794"/>
    </source>
</evidence>
<evidence type="ECO:0000256" key="2">
    <source>
        <dbReference type="ARBA" id="ARBA00013253"/>
    </source>
</evidence>
<protein>
    <recommendedName>
        <fullName evidence="2">2-amino-4-hydroxy-6-hydroxymethyldihydropteridine diphosphokinase</fullName>
        <ecNumber evidence="2">2.7.6.3</ecNumber>
    </recommendedName>
</protein>
<keyword evidence="10" id="KW-1185">Reference proteome</keyword>
<evidence type="ECO:0000256" key="3">
    <source>
        <dbReference type="ARBA" id="ARBA00022679"/>
    </source>
</evidence>
<keyword evidence="7" id="KW-0289">Folate biosynthesis</keyword>
<name>A0A1I2N249_9GAMM</name>
<keyword evidence="4" id="KW-0547">Nucleotide-binding</keyword>
<dbReference type="GO" id="GO:0046656">
    <property type="term" value="P:folic acid biosynthetic process"/>
    <property type="evidence" value="ECO:0007669"/>
    <property type="project" value="UniProtKB-KW"/>
</dbReference>
<gene>
    <name evidence="9" type="ORF">SAMN05216175_102128</name>
</gene>
<dbReference type="InterPro" id="IPR000550">
    <property type="entry name" value="Hppk"/>
</dbReference>
<proteinExistence type="predicted"/>
<evidence type="ECO:0000256" key="1">
    <source>
        <dbReference type="ARBA" id="ARBA00005051"/>
    </source>
</evidence>
<dbReference type="OrthoDB" id="9790168at2"/>
<reference evidence="10" key="1">
    <citation type="submission" date="2016-10" db="EMBL/GenBank/DDBJ databases">
        <authorList>
            <person name="Varghese N."/>
            <person name="Submissions S."/>
        </authorList>
    </citation>
    <scope>NUCLEOTIDE SEQUENCE [LARGE SCALE GENOMIC DNA]</scope>
    <source>
        <strain evidence="10">CGMCC 1.10971</strain>
    </source>
</reference>
<dbReference type="EMBL" id="FOOU01000002">
    <property type="protein sequence ID" value="SFF95606.1"/>
    <property type="molecule type" value="Genomic_DNA"/>
</dbReference>
<dbReference type="Gene3D" id="3.30.70.560">
    <property type="entry name" value="7,8-Dihydro-6-hydroxymethylpterin-pyrophosphokinase HPPK"/>
    <property type="match status" value="1"/>
</dbReference>
<keyword evidence="6" id="KW-0067">ATP-binding</keyword>
<feature type="domain" description="7,8-dihydro-6-hydroxymethylpterin-pyrophosphokinase" evidence="8">
    <location>
        <begin position="85"/>
        <end position="96"/>
    </location>
</feature>
<dbReference type="EC" id="2.7.6.3" evidence="2"/>
<organism evidence="9 10">
    <name type="scientific">Neptunomonas qingdaonensis</name>
    <dbReference type="NCBI Taxonomy" id="1045558"/>
    <lineage>
        <taxon>Bacteria</taxon>
        <taxon>Pseudomonadati</taxon>
        <taxon>Pseudomonadota</taxon>
        <taxon>Gammaproteobacteria</taxon>
        <taxon>Oceanospirillales</taxon>
        <taxon>Oceanospirillaceae</taxon>
        <taxon>Neptunomonas</taxon>
    </lineage>
</organism>
<dbReference type="NCBIfam" id="TIGR01498">
    <property type="entry name" value="folK"/>
    <property type="match status" value="1"/>
</dbReference>
<dbReference type="UniPathway" id="UPA00077">
    <property type="reaction ID" value="UER00155"/>
</dbReference>
<accession>A0A1I2N249</accession>
<dbReference type="GO" id="GO:0046654">
    <property type="term" value="P:tetrahydrofolate biosynthetic process"/>
    <property type="evidence" value="ECO:0007669"/>
    <property type="project" value="UniProtKB-UniPathway"/>
</dbReference>
<evidence type="ECO:0000256" key="7">
    <source>
        <dbReference type="ARBA" id="ARBA00022909"/>
    </source>
</evidence>
<dbReference type="InterPro" id="IPR035907">
    <property type="entry name" value="Hppk_sf"/>
</dbReference>
<comment type="pathway">
    <text evidence="1">Cofactor biosynthesis; tetrahydrofolate biosynthesis; 2-amino-4-hydroxy-6-hydroxymethyl-7,8-dihydropteridine diphosphate from 7,8-dihydroneopterin triphosphate: step 4/4.</text>
</comment>
<dbReference type="AlphaFoldDB" id="A0A1I2N249"/>
<dbReference type="GO" id="GO:0003848">
    <property type="term" value="F:2-amino-4-hydroxy-6-hydroxymethyldihydropteridine diphosphokinase activity"/>
    <property type="evidence" value="ECO:0007669"/>
    <property type="project" value="UniProtKB-EC"/>
</dbReference>
<evidence type="ECO:0000256" key="5">
    <source>
        <dbReference type="ARBA" id="ARBA00022777"/>
    </source>
</evidence>
<keyword evidence="3" id="KW-0808">Transferase</keyword>
<evidence type="ECO:0000313" key="10">
    <source>
        <dbReference type="Proteomes" id="UP000198623"/>
    </source>
</evidence>
<dbReference type="Proteomes" id="UP000198623">
    <property type="component" value="Unassembled WGS sequence"/>
</dbReference>
<sequence length="171" mass="18840">MPCVYLSIGSNIERYKHVTAGLDRLNTCFSPLVISSVYESESVGFNGNPFLNLVVGLETDLEIGALSALLKGIEDDNGRVRGGPKFAPRTLDVDILTCGDQVGCFAGVQIPRNEILTNAFVLWPLAEVAPLDMHPVVGKNYQTLWREYDKSTQKLRPVNFNWQGRLISQGA</sequence>
<dbReference type="SUPFAM" id="SSF55083">
    <property type="entry name" value="6-hydroxymethyl-7,8-dihydropterin pyrophosphokinase, HPPK"/>
    <property type="match status" value="1"/>
</dbReference>
<dbReference type="STRING" id="1045558.SAMN05216175_102128"/>
<dbReference type="PANTHER" id="PTHR43071">
    <property type="entry name" value="2-AMINO-4-HYDROXY-6-HYDROXYMETHYLDIHYDROPTERIDINE PYROPHOSPHOKINASE"/>
    <property type="match status" value="1"/>
</dbReference>
<dbReference type="Pfam" id="PF01288">
    <property type="entry name" value="HPPK"/>
    <property type="match status" value="1"/>
</dbReference>
<dbReference type="GO" id="GO:0016301">
    <property type="term" value="F:kinase activity"/>
    <property type="evidence" value="ECO:0007669"/>
    <property type="project" value="UniProtKB-KW"/>
</dbReference>